<dbReference type="RefSeq" id="WP_150062374.1">
    <property type="nucleotide sequence ID" value="NZ_JACHII010000002.1"/>
</dbReference>
<dbReference type="OrthoDB" id="5638848at2"/>
<evidence type="ECO:0000259" key="1">
    <source>
        <dbReference type="Pfam" id="PF13521"/>
    </source>
</evidence>
<evidence type="ECO:0000313" key="3">
    <source>
        <dbReference type="Proteomes" id="UP000324065"/>
    </source>
</evidence>
<evidence type="ECO:0000313" key="2">
    <source>
        <dbReference type="EMBL" id="KAA5605663.1"/>
    </source>
</evidence>
<dbReference type="InterPro" id="IPR027417">
    <property type="entry name" value="P-loop_NTPase"/>
</dbReference>
<organism evidence="2 3">
    <name type="scientific">Roseospira marina</name>
    <dbReference type="NCBI Taxonomy" id="140057"/>
    <lineage>
        <taxon>Bacteria</taxon>
        <taxon>Pseudomonadati</taxon>
        <taxon>Pseudomonadota</taxon>
        <taxon>Alphaproteobacteria</taxon>
        <taxon>Rhodospirillales</taxon>
        <taxon>Rhodospirillaceae</taxon>
        <taxon>Roseospira</taxon>
    </lineage>
</organism>
<keyword evidence="3" id="KW-1185">Reference proteome</keyword>
<feature type="domain" description="NadR/Ttd14 AAA" evidence="1">
    <location>
        <begin position="5"/>
        <end position="168"/>
    </location>
</feature>
<gene>
    <name evidence="2" type="ORF">F1188_10560</name>
</gene>
<protein>
    <submittedName>
        <fullName evidence="2">AAA family ATPase</fullName>
    </submittedName>
</protein>
<sequence length="188" mass="20212">MTRFVVISGCSGGGKSTVLAALARRGYAIVEEPGRRIIRAEEQRGGTALPWVDLAAFARRAVAMALDDRAAASQAPGAWVFFDRGLIDAAAALAQATGDDAPLADLSLCHRYHRQVFLTPPWPEIYVTEPERRHDLSAAVAEYDRLLRLYPTLGYEVVLVPKVSVAERAAFILSTLAAPDGPADPVAD</sequence>
<dbReference type="Pfam" id="PF13521">
    <property type="entry name" value="AAA_28"/>
    <property type="match status" value="1"/>
</dbReference>
<name>A0A5M6IBN9_9PROT</name>
<accession>A0A5M6IBN9</accession>
<dbReference type="EMBL" id="VWPJ01000008">
    <property type="protein sequence ID" value="KAA5605663.1"/>
    <property type="molecule type" value="Genomic_DNA"/>
</dbReference>
<dbReference type="Proteomes" id="UP000324065">
    <property type="component" value="Unassembled WGS sequence"/>
</dbReference>
<dbReference type="Gene3D" id="3.40.50.300">
    <property type="entry name" value="P-loop containing nucleotide triphosphate hydrolases"/>
    <property type="match status" value="1"/>
</dbReference>
<proteinExistence type="predicted"/>
<reference evidence="2 3" key="1">
    <citation type="submission" date="2019-09" db="EMBL/GenBank/DDBJ databases">
        <title>Genome sequence of Roseospira marina, one of the more divergent members of the non-sulfur purple photosynthetic bacterial family, the Rhodospirillaceae.</title>
        <authorList>
            <person name="Meyer T."/>
            <person name="Kyndt J."/>
        </authorList>
    </citation>
    <scope>NUCLEOTIDE SEQUENCE [LARGE SCALE GENOMIC DNA]</scope>
    <source>
        <strain evidence="2 3">DSM 15113</strain>
    </source>
</reference>
<dbReference type="InterPro" id="IPR038727">
    <property type="entry name" value="NadR/Ttd14_AAA_dom"/>
</dbReference>
<comment type="caution">
    <text evidence="2">The sequence shown here is derived from an EMBL/GenBank/DDBJ whole genome shotgun (WGS) entry which is preliminary data.</text>
</comment>
<dbReference type="AlphaFoldDB" id="A0A5M6IBN9"/>
<dbReference type="SUPFAM" id="SSF52540">
    <property type="entry name" value="P-loop containing nucleoside triphosphate hydrolases"/>
    <property type="match status" value="1"/>
</dbReference>